<dbReference type="InterPro" id="IPR005814">
    <property type="entry name" value="Aminotrans_3"/>
</dbReference>
<evidence type="ECO:0000256" key="3">
    <source>
        <dbReference type="ARBA" id="ARBA00022898"/>
    </source>
</evidence>
<dbReference type="RefSeq" id="WP_237113303.1">
    <property type="nucleotide sequence ID" value="NZ_CP013189.1"/>
</dbReference>
<sequence>MNPAPTPSALMANYGHPELQFARGQGVYLYTADNQRYLDFTSGIAVNCLGHCHPHLVKALQTQAETLWHTSNLFSIIPTERLAQRLVDLSFADRVFFANSGTEAVECGFKMMRRYHYHHGNKARTRIITLTQSFHGRTLAPVAACRNPLHTEGFLVGDSGFDQVPFGDLEALQAAITGQTAGVILEPVQGEGGIRAAPTEYLQAIRDLCYEHGILLMFDEVQSGMGRTGYLFAHEALGVQPDILASAKGLGGGFPIGACLSKEHVAEVMTAGTHGSTFGGNPLATAVGNAVLDVLTGPGFLDTVSERAGQLRAGIDELTQRYPGLIGGHTGLGLMVGLKCLGSNADMIKALQAQGMLAVKAGGNSIRLLPPLIISAQEVEEGLALLEKACQSLV</sequence>
<keyword evidence="6" id="KW-1185">Reference proteome</keyword>
<feature type="binding site" evidence="4">
    <location>
        <position position="137"/>
    </location>
    <ligand>
        <name>N(2)-acetyl-L-ornithine</name>
        <dbReference type="ChEBI" id="CHEBI:57805"/>
    </ligand>
</feature>
<feature type="binding site" evidence="4">
    <location>
        <position position="276"/>
    </location>
    <ligand>
        <name>N(2)-acetyl-L-ornithine</name>
        <dbReference type="ChEBI" id="CHEBI:57805"/>
    </ligand>
</feature>
<dbReference type="InterPro" id="IPR015424">
    <property type="entry name" value="PyrdxlP-dep_Trfase"/>
</dbReference>
<keyword evidence="1 4" id="KW-0032">Aminotransferase</keyword>
<organism evidence="5 6">
    <name type="scientific">Pseudohongiella spirulinae</name>
    <dbReference type="NCBI Taxonomy" id="1249552"/>
    <lineage>
        <taxon>Bacteria</taxon>
        <taxon>Pseudomonadati</taxon>
        <taxon>Pseudomonadota</taxon>
        <taxon>Gammaproteobacteria</taxon>
        <taxon>Pseudomonadales</taxon>
        <taxon>Pseudohongiellaceae</taxon>
        <taxon>Pseudohongiella</taxon>
    </lineage>
</organism>
<dbReference type="PATRIC" id="fig|1249552.3.peg.1798"/>
<dbReference type="FunFam" id="3.40.640.10:FF:000004">
    <property type="entry name" value="Acetylornithine aminotransferase"/>
    <property type="match status" value="1"/>
</dbReference>
<dbReference type="PIRSF" id="PIRSF000521">
    <property type="entry name" value="Transaminase_4ab_Lys_Orn"/>
    <property type="match status" value="1"/>
</dbReference>
<dbReference type="Gene3D" id="3.90.1150.10">
    <property type="entry name" value="Aspartate Aminotransferase, domain 1"/>
    <property type="match status" value="1"/>
</dbReference>
<evidence type="ECO:0000313" key="6">
    <source>
        <dbReference type="Proteomes" id="UP000065641"/>
    </source>
</evidence>
<comment type="subunit">
    <text evidence="4">Homodimer.</text>
</comment>
<feature type="modified residue" description="N6-(pyridoxal phosphate)lysine" evidence="4">
    <location>
        <position position="248"/>
    </location>
</feature>
<comment type="catalytic activity">
    <reaction evidence="4">
        <text>N(2)-acetyl-L-ornithine + 2-oxoglutarate = N-acetyl-L-glutamate 5-semialdehyde + L-glutamate</text>
        <dbReference type="Rhea" id="RHEA:18049"/>
        <dbReference type="ChEBI" id="CHEBI:16810"/>
        <dbReference type="ChEBI" id="CHEBI:29123"/>
        <dbReference type="ChEBI" id="CHEBI:29985"/>
        <dbReference type="ChEBI" id="CHEBI:57805"/>
        <dbReference type="EC" id="2.6.1.11"/>
    </reaction>
</comment>
<dbReference type="Gene3D" id="3.40.640.10">
    <property type="entry name" value="Type I PLP-dependent aspartate aminotransferase-like (Major domain)"/>
    <property type="match status" value="1"/>
</dbReference>
<keyword evidence="4" id="KW-0963">Cytoplasm</keyword>
<accession>A0A0S2KDR0</accession>
<dbReference type="GO" id="GO:0006526">
    <property type="term" value="P:L-arginine biosynthetic process"/>
    <property type="evidence" value="ECO:0007669"/>
    <property type="project" value="UniProtKB-UniRule"/>
</dbReference>
<comment type="subcellular location">
    <subcellularLocation>
        <location evidence="4">Cytoplasm</location>
    </subcellularLocation>
</comment>
<dbReference type="GO" id="GO:0030170">
    <property type="term" value="F:pyridoxal phosphate binding"/>
    <property type="evidence" value="ECO:0007669"/>
    <property type="project" value="InterPro"/>
</dbReference>
<dbReference type="EC" id="2.6.1.11" evidence="4"/>
<dbReference type="InterPro" id="IPR049704">
    <property type="entry name" value="Aminotrans_3_PPA_site"/>
</dbReference>
<reference evidence="5 6" key="1">
    <citation type="submission" date="2015-11" db="EMBL/GenBank/DDBJ databases">
        <authorList>
            <person name="Zhang Y."/>
            <person name="Guo Z."/>
        </authorList>
    </citation>
    <scope>NUCLEOTIDE SEQUENCE [LARGE SCALE GENOMIC DNA]</scope>
    <source>
        <strain evidence="5 6">KCTC 32221</strain>
    </source>
</reference>
<dbReference type="NCBIfam" id="TIGR00707">
    <property type="entry name" value="argD"/>
    <property type="match status" value="1"/>
</dbReference>
<dbReference type="PANTHER" id="PTHR11986">
    <property type="entry name" value="AMINOTRANSFERASE CLASS III"/>
    <property type="match status" value="1"/>
</dbReference>
<comment type="cofactor">
    <cofactor evidence="4">
        <name>pyridoxal 5'-phosphate</name>
        <dbReference type="ChEBI" id="CHEBI:597326"/>
    </cofactor>
    <text evidence="4">Binds 1 pyridoxal phosphate per subunit.</text>
</comment>
<dbReference type="InterPro" id="IPR050103">
    <property type="entry name" value="Class-III_PLP-dep_AT"/>
</dbReference>
<dbReference type="HAMAP" id="MF_01107">
    <property type="entry name" value="ArgD_aminotrans_3"/>
    <property type="match status" value="1"/>
</dbReference>
<comment type="miscellaneous">
    <text evidence="4">May also have succinyldiaminopimelate aminotransferase activity, thus carrying out the corresponding step in lysine biosynthesis.</text>
</comment>
<keyword evidence="4" id="KW-0028">Amino-acid biosynthesis</keyword>
<dbReference type="GO" id="GO:0042802">
    <property type="term" value="F:identical protein binding"/>
    <property type="evidence" value="ECO:0007669"/>
    <property type="project" value="TreeGrafter"/>
</dbReference>
<evidence type="ECO:0000256" key="2">
    <source>
        <dbReference type="ARBA" id="ARBA00022679"/>
    </source>
</evidence>
<dbReference type="GO" id="GO:0003992">
    <property type="term" value="F:N2-acetyl-L-ornithine:2-oxoglutarate 5-aminotransferase activity"/>
    <property type="evidence" value="ECO:0007669"/>
    <property type="project" value="UniProtKB-UniRule"/>
</dbReference>
<dbReference type="InterPro" id="IPR004636">
    <property type="entry name" value="AcOrn/SuccOrn_fam"/>
</dbReference>
<feature type="binding site" evidence="4">
    <location>
        <begin position="101"/>
        <end position="102"/>
    </location>
    <ligand>
        <name>pyridoxal 5'-phosphate</name>
        <dbReference type="ChEBI" id="CHEBI:597326"/>
    </ligand>
</feature>
<dbReference type="GO" id="GO:0005737">
    <property type="term" value="C:cytoplasm"/>
    <property type="evidence" value="ECO:0007669"/>
    <property type="project" value="UniProtKB-SubCell"/>
</dbReference>
<dbReference type="KEGG" id="pspi:PS2015_1790"/>
<feature type="binding site" evidence="4">
    <location>
        <position position="277"/>
    </location>
    <ligand>
        <name>pyridoxal 5'-phosphate</name>
        <dbReference type="ChEBI" id="CHEBI:597326"/>
    </ligand>
</feature>
<comment type="similarity">
    <text evidence="4">Belongs to the class-III pyridoxal-phosphate-dependent aminotransferase family. ArgD subfamily.</text>
</comment>
<dbReference type="STRING" id="1249552.PS2015_1790"/>
<comment type="pathway">
    <text evidence="4">Amino-acid biosynthesis; L-arginine biosynthesis; N(2)-acetyl-L-ornithine from L-glutamate: step 4/4.</text>
</comment>
<feature type="binding site" evidence="4">
    <location>
        <position position="134"/>
    </location>
    <ligand>
        <name>pyridoxal 5'-phosphate</name>
        <dbReference type="ChEBI" id="CHEBI:597326"/>
    </ligand>
</feature>
<dbReference type="NCBIfam" id="NF002325">
    <property type="entry name" value="PRK01278.1"/>
    <property type="match status" value="1"/>
</dbReference>
<gene>
    <name evidence="4" type="primary">argD</name>
    <name evidence="5" type="ORF">PS2015_1790</name>
</gene>
<dbReference type="AlphaFoldDB" id="A0A0S2KDR0"/>
<protein>
    <recommendedName>
        <fullName evidence="4">Acetylornithine aminotransferase</fullName>
        <shortName evidence="4">ACOAT</shortName>
        <ecNumber evidence="4">2.6.1.11</ecNumber>
    </recommendedName>
</protein>
<evidence type="ECO:0000256" key="1">
    <source>
        <dbReference type="ARBA" id="ARBA00022576"/>
    </source>
</evidence>
<dbReference type="PROSITE" id="PS00600">
    <property type="entry name" value="AA_TRANSFER_CLASS_3"/>
    <property type="match status" value="1"/>
</dbReference>
<keyword evidence="3 4" id="KW-0663">Pyridoxal phosphate</keyword>
<dbReference type="InterPro" id="IPR015422">
    <property type="entry name" value="PyrdxlP-dep_Trfase_small"/>
</dbReference>
<dbReference type="Proteomes" id="UP000065641">
    <property type="component" value="Chromosome"/>
</dbReference>
<evidence type="ECO:0000256" key="4">
    <source>
        <dbReference type="HAMAP-Rule" id="MF_01107"/>
    </source>
</evidence>
<dbReference type="PANTHER" id="PTHR11986:SF113">
    <property type="entry name" value="SUCCINYLORNITHINE TRANSAMINASE"/>
    <property type="match status" value="1"/>
</dbReference>
<feature type="binding site" evidence="4">
    <location>
        <begin position="219"/>
        <end position="222"/>
    </location>
    <ligand>
        <name>pyridoxal 5'-phosphate</name>
        <dbReference type="ChEBI" id="CHEBI:597326"/>
    </ligand>
</feature>
<evidence type="ECO:0000313" key="5">
    <source>
        <dbReference type="EMBL" id="ALO46440.1"/>
    </source>
</evidence>
<dbReference type="InterPro" id="IPR015421">
    <property type="entry name" value="PyrdxlP-dep_Trfase_major"/>
</dbReference>
<dbReference type="SUPFAM" id="SSF53383">
    <property type="entry name" value="PLP-dependent transferases"/>
    <property type="match status" value="1"/>
</dbReference>
<dbReference type="Pfam" id="PF00202">
    <property type="entry name" value="Aminotran_3"/>
    <property type="match status" value="1"/>
</dbReference>
<proteinExistence type="inferred from homology"/>
<keyword evidence="4" id="KW-0055">Arginine biosynthesis</keyword>
<dbReference type="EMBL" id="CP013189">
    <property type="protein sequence ID" value="ALO46440.1"/>
    <property type="molecule type" value="Genomic_DNA"/>
</dbReference>
<name>A0A0S2KDR0_9GAMM</name>
<keyword evidence="2 4" id="KW-0808">Transferase</keyword>
<dbReference type="UniPathway" id="UPA00068">
    <property type="reaction ID" value="UER00109"/>
</dbReference>
<dbReference type="CDD" id="cd00610">
    <property type="entry name" value="OAT_like"/>
    <property type="match status" value="1"/>
</dbReference>